<feature type="region of interest" description="Disordered" evidence="3">
    <location>
        <begin position="1"/>
        <end position="209"/>
    </location>
</feature>
<proteinExistence type="predicted"/>
<evidence type="ECO:0000313" key="4">
    <source>
        <dbReference type="EMBL" id="KAL3801627.1"/>
    </source>
</evidence>
<feature type="compositionally biased region" description="Polar residues" evidence="3">
    <location>
        <begin position="297"/>
        <end position="307"/>
    </location>
</feature>
<feature type="repeat" description="ANK" evidence="1">
    <location>
        <begin position="412"/>
        <end position="440"/>
    </location>
</feature>
<feature type="compositionally biased region" description="Basic and acidic residues" evidence="3">
    <location>
        <begin position="110"/>
        <end position="133"/>
    </location>
</feature>
<feature type="compositionally biased region" description="Basic and acidic residues" evidence="3">
    <location>
        <begin position="17"/>
        <end position="30"/>
    </location>
</feature>
<name>A0ABD3QMJ4_9STRA</name>
<feature type="compositionally biased region" description="Acidic residues" evidence="3">
    <location>
        <begin position="165"/>
        <end position="183"/>
    </location>
</feature>
<dbReference type="SMART" id="SM00248">
    <property type="entry name" value="ANK"/>
    <property type="match status" value="2"/>
</dbReference>
<dbReference type="InterPro" id="IPR036770">
    <property type="entry name" value="Ankyrin_rpt-contain_sf"/>
</dbReference>
<comment type="caution">
    <text evidence="4">The sequence shown here is derived from an EMBL/GenBank/DDBJ whole genome shotgun (WGS) entry which is preliminary data.</text>
</comment>
<feature type="coiled-coil region" evidence="2">
    <location>
        <begin position="663"/>
        <end position="718"/>
    </location>
</feature>
<accession>A0ABD3QMJ4</accession>
<feature type="region of interest" description="Disordered" evidence="3">
    <location>
        <begin position="873"/>
        <end position="892"/>
    </location>
</feature>
<dbReference type="SUPFAM" id="SSF48403">
    <property type="entry name" value="Ankyrin repeat"/>
    <property type="match status" value="1"/>
</dbReference>
<feature type="compositionally biased region" description="Acidic residues" evidence="3">
    <location>
        <begin position="34"/>
        <end position="47"/>
    </location>
</feature>
<evidence type="ECO:0000256" key="1">
    <source>
        <dbReference type="PROSITE-ProRule" id="PRU00023"/>
    </source>
</evidence>
<dbReference type="EMBL" id="JABMIG020000025">
    <property type="protein sequence ID" value="KAL3801627.1"/>
    <property type="molecule type" value="Genomic_DNA"/>
</dbReference>
<dbReference type="PANTHER" id="PTHR48209">
    <property type="entry name" value="AGL056WP"/>
    <property type="match status" value="1"/>
</dbReference>
<feature type="coiled-coil region" evidence="2">
    <location>
        <begin position="808"/>
        <end position="835"/>
    </location>
</feature>
<keyword evidence="5" id="KW-1185">Reference proteome</keyword>
<evidence type="ECO:0000313" key="5">
    <source>
        <dbReference type="Proteomes" id="UP001516023"/>
    </source>
</evidence>
<dbReference type="Gene3D" id="1.25.40.20">
    <property type="entry name" value="Ankyrin repeat-containing domain"/>
    <property type="match status" value="1"/>
</dbReference>
<feature type="compositionally biased region" description="Acidic residues" evidence="3">
    <location>
        <begin position="340"/>
        <end position="350"/>
    </location>
</feature>
<keyword evidence="2" id="KW-0175">Coiled coil</keyword>
<evidence type="ECO:0000256" key="3">
    <source>
        <dbReference type="SAM" id="MobiDB-lite"/>
    </source>
</evidence>
<dbReference type="Pfam" id="PF00023">
    <property type="entry name" value="Ank"/>
    <property type="match status" value="1"/>
</dbReference>
<evidence type="ECO:0000256" key="2">
    <source>
        <dbReference type="SAM" id="Coils"/>
    </source>
</evidence>
<dbReference type="Proteomes" id="UP001516023">
    <property type="component" value="Unassembled WGS sequence"/>
</dbReference>
<dbReference type="PANTHER" id="PTHR48209:SF2">
    <property type="entry name" value="FI24008P1"/>
    <property type="match status" value="1"/>
</dbReference>
<protein>
    <submittedName>
        <fullName evidence="4">Uncharacterized protein</fullName>
    </submittedName>
</protein>
<dbReference type="AlphaFoldDB" id="A0ABD3QMJ4"/>
<feature type="region of interest" description="Disordered" evidence="3">
    <location>
        <begin position="243"/>
        <end position="352"/>
    </location>
</feature>
<feature type="compositionally biased region" description="Basic and acidic residues" evidence="3">
    <location>
        <begin position="64"/>
        <end position="76"/>
    </location>
</feature>
<feature type="compositionally biased region" description="Basic and acidic residues" evidence="3">
    <location>
        <begin position="310"/>
        <end position="339"/>
    </location>
</feature>
<feature type="compositionally biased region" description="Acidic residues" evidence="3">
    <location>
        <begin position="134"/>
        <end position="145"/>
    </location>
</feature>
<dbReference type="InterPro" id="IPR002110">
    <property type="entry name" value="Ankyrin_rpt"/>
</dbReference>
<reference evidence="4 5" key="1">
    <citation type="journal article" date="2020" name="G3 (Bethesda)">
        <title>Improved Reference Genome for Cyclotella cryptica CCMP332, a Model for Cell Wall Morphogenesis, Salinity Adaptation, and Lipid Production in Diatoms (Bacillariophyta).</title>
        <authorList>
            <person name="Roberts W.R."/>
            <person name="Downey K.M."/>
            <person name="Ruck E.C."/>
            <person name="Traller J.C."/>
            <person name="Alverson A.J."/>
        </authorList>
    </citation>
    <scope>NUCLEOTIDE SEQUENCE [LARGE SCALE GENOMIC DNA]</scope>
    <source>
        <strain evidence="4 5">CCMP332</strain>
    </source>
</reference>
<dbReference type="PROSITE" id="PS50088">
    <property type="entry name" value="ANK_REPEAT"/>
    <property type="match status" value="1"/>
</dbReference>
<sequence length="1112" mass="123386">MNFFRRSPPTVTDKDDDTSSHEESHDESSHGSEGTDDDHDDDEEEDGGTLKDDAAIAQPALDDYLQRPKDVIRQDSSEVVCTDNEAIASAPDPQDDLTSPPALAAAVEPEDARHVTDETEEHSQHDDHHHDEESSGSETDDESSVESEKKGWFSFLRRKKRHESSEEESESSEDESEEDDDVQEQPVAAQAESTHHTKQHALAEETAGEEEIAQAIQRVQQRISEYRRKQEAKSFGVVTDDLRDTSVEKPDDKKTVEGTVEAAAKNNDDSNISQYVSSEAELAGQRGHEKGALIESSAETLLTQESAVDNGRRTEITNGECEKNQSKGGQDKDEQRNNDGEEEEDHDDDAPTLQERRSLLSLAAEHNRVDVIKELVSMTTSDLDRTSLLQGVGGHTERDDNEPNDDVFVPPPLHAAVAHGSIDAASCLLRMGADPSLRPLLPAIGDATGGLHRSNSNAEQDRNYKKYHGRSAWELAFGALIEVEDECDEEKQEVENTTSRGWFRFGSKEEEIKSELCTKENGVRYKRISGLNIPPTKLDGIRHAFTAEALRAIGSDEVHRLSQLMEAGMTLDIEVAGKTLKKWAGEMDAVRCLALMMRGGIEVEDGEGEMSKDGKEELAVKEGGVEPLAEVTLDERLSGLSHSDIATLIQENESLIPALTSCRDDLVEEMDMYQNMLRDIQASGGRGGLSSHSLLELVRSLKDERQELEEIFNQWQEAWEEREDELDFFWEEAMEEDMREEFVRSGVLDGVTEPIPKGVKPISSDLTLRELEHRYYEADNRVSTMRSSIASLAEESGRYRDEIEKSGMSGALSLVKSLRNEVKEIKEKISQAQAGESTCRRKIELIQSRIGHPVNGDVEEFEDFQLKAIVDRQEGRDRGQSPVLEQPSLESNSCRVPTSEVFSSQPHIFLQGGQGVEEEEDGGELYAYADHIVGEESGEDTEKDEEQIDAADVSGNDRCKYERADNDQPTCQADRKVIGSVIDNFQEEECASETPINVEHGDALVSGPAPQPVAIAPNYETGVDQAPKNGREYDDITAHSKPQNALMKPSVMLESGMSTAIIVRQPNGKTNSLSFQIWDLLRRIVGLGRTSSSASSCYREYDVTNSSHIMIV</sequence>
<keyword evidence="1" id="KW-0040">ANK repeat</keyword>
<feature type="compositionally biased region" description="Basic and acidic residues" evidence="3">
    <location>
        <begin position="243"/>
        <end position="256"/>
    </location>
</feature>
<organism evidence="4 5">
    <name type="scientific">Cyclotella cryptica</name>
    <dbReference type="NCBI Taxonomy" id="29204"/>
    <lineage>
        <taxon>Eukaryota</taxon>
        <taxon>Sar</taxon>
        <taxon>Stramenopiles</taxon>
        <taxon>Ochrophyta</taxon>
        <taxon>Bacillariophyta</taxon>
        <taxon>Coscinodiscophyceae</taxon>
        <taxon>Thalassiosirophycidae</taxon>
        <taxon>Stephanodiscales</taxon>
        <taxon>Stephanodiscaceae</taxon>
        <taxon>Cyclotella</taxon>
    </lineage>
</organism>
<gene>
    <name evidence="4" type="ORF">HJC23_013132</name>
</gene>